<dbReference type="RefSeq" id="WP_171801616.1">
    <property type="nucleotide sequence ID" value="NZ_CP053541.1"/>
</dbReference>
<dbReference type="Proteomes" id="UP000501443">
    <property type="component" value="Chromosome 1"/>
</dbReference>
<evidence type="ECO:0000313" key="2">
    <source>
        <dbReference type="Proteomes" id="UP000501443"/>
    </source>
</evidence>
<sequence>MKKVIGFFLVVTFIASIGWIVSDAYSYEPWIVVMGSLISLLSADWGDNKNKKSPLKKFQKRLEIRKSKLTPEAMFKFDALVNGNAQKHTISVMAVWDGDAPTTKKQVIHQTDNLSSHTIMSLDGAFSFSFQEVDIDNDGHNEIIMIFHCGAHSRGVKVFKVSDGHFLSLFPGGEFGGDHGDVRIEKHDGINKIYVCSRGTSLEEVIERCYFVDDGILQEKLI</sequence>
<accession>A0AAE7AT76</accession>
<dbReference type="AlphaFoldDB" id="A0AAE7AT76"/>
<reference evidence="1 2" key="1">
    <citation type="submission" date="2020-05" db="EMBL/GenBank/DDBJ databases">
        <title>First description outside Europe of the emergent pathogen for shellfish aquaculture Vibrio europaeus.</title>
        <authorList>
            <person name="Dubert J."/>
            <person name="Rojas R."/>
        </authorList>
    </citation>
    <scope>NUCLEOTIDE SEQUENCE [LARGE SCALE GENOMIC DNA]</scope>
    <source>
        <strain evidence="1 2">NPI-1</strain>
    </source>
</reference>
<name>A0AAE7AT76_9VIBR</name>
<dbReference type="EMBL" id="CP053541">
    <property type="protein sequence ID" value="QJY36257.1"/>
    <property type="molecule type" value="Genomic_DNA"/>
</dbReference>
<proteinExistence type="predicted"/>
<organism evidence="1 2">
    <name type="scientific">Vibrio europaeus</name>
    <dbReference type="NCBI Taxonomy" id="300876"/>
    <lineage>
        <taxon>Bacteria</taxon>
        <taxon>Pseudomonadati</taxon>
        <taxon>Pseudomonadota</taxon>
        <taxon>Gammaproteobacteria</taxon>
        <taxon>Vibrionales</taxon>
        <taxon>Vibrionaceae</taxon>
        <taxon>Vibrio</taxon>
        <taxon>Vibrio oreintalis group</taxon>
    </lineage>
</organism>
<gene>
    <name evidence="1" type="ORF">HOO69_06355</name>
</gene>
<protein>
    <submittedName>
        <fullName evidence="1">Uncharacterized protein</fullName>
    </submittedName>
</protein>
<evidence type="ECO:0000313" key="1">
    <source>
        <dbReference type="EMBL" id="QJY36257.1"/>
    </source>
</evidence>